<comment type="caution">
    <text evidence="1">The sequence shown here is derived from an EMBL/GenBank/DDBJ whole genome shotgun (WGS) entry which is preliminary data.</text>
</comment>
<proteinExistence type="predicted"/>
<evidence type="ECO:0000313" key="1">
    <source>
        <dbReference type="EMBL" id="KAJ9102804.1"/>
    </source>
</evidence>
<keyword evidence="2" id="KW-1185">Reference proteome</keyword>
<evidence type="ECO:0000313" key="2">
    <source>
        <dbReference type="Proteomes" id="UP001230649"/>
    </source>
</evidence>
<accession>A0ACC2VTM3</accession>
<reference evidence="1" key="1">
    <citation type="submission" date="2023-04" db="EMBL/GenBank/DDBJ databases">
        <title>Draft Genome sequencing of Naganishia species isolated from polar environments using Oxford Nanopore Technology.</title>
        <authorList>
            <person name="Leo P."/>
            <person name="Venkateswaran K."/>
        </authorList>
    </citation>
    <scope>NUCLEOTIDE SEQUENCE</scope>
    <source>
        <strain evidence="1">MNA-CCFEE 5262</strain>
    </source>
</reference>
<protein>
    <submittedName>
        <fullName evidence="1">Uncharacterized protein</fullName>
    </submittedName>
</protein>
<dbReference type="EMBL" id="JASBWS010000062">
    <property type="protein sequence ID" value="KAJ9102804.1"/>
    <property type="molecule type" value="Genomic_DNA"/>
</dbReference>
<organism evidence="1 2">
    <name type="scientific">Naganishia adeliensis</name>
    <dbReference type="NCBI Taxonomy" id="92952"/>
    <lineage>
        <taxon>Eukaryota</taxon>
        <taxon>Fungi</taxon>
        <taxon>Dikarya</taxon>
        <taxon>Basidiomycota</taxon>
        <taxon>Agaricomycotina</taxon>
        <taxon>Tremellomycetes</taxon>
        <taxon>Filobasidiales</taxon>
        <taxon>Filobasidiaceae</taxon>
        <taxon>Naganishia</taxon>
    </lineage>
</organism>
<name>A0ACC2VTM3_9TREE</name>
<gene>
    <name evidence="1" type="ORF">QFC20_004910</name>
</gene>
<sequence>METAVSEMNRLADVNDEMIKSIDVRNRNNAVVEANRNQLRQQVKKLRDEKDKMCSSQRDLERQFEEAKLDTEVKRKTLVRNIAKLEREKASLGADFNALTQRNAELKQQNEKLNQQNADLLEQRTIAQGEYASLLEYTRDLELQYDKLANDRAARDAEAAIVIPKPLDYSELGRANVKLLETLAALQAEKEAFAAVQLDNVVEGDASDGVQQCATRLCDVSAIGAAKEVSSSTSMSAQVEQLEAIADALAGEEKHTPSIAITACSRSTDQAGNPTSSSISVANASYYMAHAASASAEEAEAETRALLNTRTTTYQESSETESAEDNHDESGEESDILGTPPQALISLPSATEIFGPIANAPATREFRLGAAPPCHLDAYTSEWVHEEGLEEDLAGGGCVHAVAYHVGRGGCGSGGGVCEESRGGV</sequence>
<dbReference type="Proteomes" id="UP001230649">
    <property type="component" value="Unassembled WGS sequence"/>
</dbReference>